<feature type="chain" id="PRO_5036881971" evidence="1">
    <location>
        <begin position="28"/>
        <end position="272"/>
    </location>
</feature>
<dbReference type="InterPro" id="IPR016187">
    <property type="entry name" value="CTDL_fold"/>
</dbReference>
<proteinExistence type="predicted"/>
<dbReference type="Gene3D" id="3.10.100.10">
    <property type="entry name" value="Mannose-Binding Protein A, subunit A"/>
    <property type="match status" value="1"/>
</dbReference>
<name>A0A914W2B6_9BILA</name>
<feature type="signal peptide" evidence="1">
    <location>
        <begin position="1"/>
        <end position="27"/>
    </location>
</feature>
<dbReference type="WBParaSite" id="PSAMB.scaffold2878size20765.g19494.t1">
    <property type="protein sequence ID" value="PSAMB.scaffold2878size20765.g19494.t1"/>
    <property type="gene ID" value="PSAMB.scaffold2878size20765.g19494"/>
</dbReference>
<dbReference type="InterPro" id="IPR016186">
    <property type="entry name" value="C-type_lectin-like/link_sf"/>
</dbReference>
<protein>
    <submittedName>
        <fullName evidence="4">C-type lectin domain-containing protein</fullName>
    </submittedName>
</protein>
<accession>A0A914W2B6</accession>
<dbReference type="SUPFAM" id="SSF56436">
    <property type="entry name" value="C-type lectin-like"/>
    <property type="match status" value="1"/>
</dbReference>
<evidence type="ECO:0000313" key="4">
    <source>
        <dbReference type="WBParaSite" id="PSAMB.scaffold2878size20765.g19494.t1"/>
    </source>
</evidence>
<keyword evidence="3" id="KW-1185">Reference proteome</keyword>
<sequence>MARASIAHFIAINVLQLSLLYNSGLFAVDLSYDGCMKDTTNSSYSVGGWCFLLYRDSSWGTIKPTQDDAQTLCGAKGNLAVGVTTKMLNKFKTNLAGIPWRWIALIRNSNSTDRKLGWTWKTRLSNGNYATFPAIMSNIPWRTNEPANDFGNENSAGVWYNEGVCDVQYNWNNYSPLNIFGVICQFAPLQWKYLQRGHGLFQISAYRIAQTTATKTACFHQCHRSPFCISMAFNPTINDCQTYAVSPEDPRFAGNVTANSAYDWYIRDGMEY</sequence>
<evidence type="ECO:0000259" key="2">
    <source>
        <dbReference type="PROSITE" id="PS50041"/>
    </source>
</evidence>
<evidence type="ECO:0000256" key="1">
    <source>
        <dbReference type="SAM" id="SignalP"/>
    </source>
</evidence>
<dbReference type="AlphaFoldDB" id="A0A914W2B6"/>
<organism evidence="3 4">
    <name type="scientific">Plectus sambesii</name>
    <dbReference type="NCBI Taxonomy" id="2011161"/>
    <lineage>
        <taxon>Eukaryota</taxon>
        <taxon>Metazoa</taxon>
        <taxon>Ecdysozoa</taxon>
        <taxon>Nematoda</taxon>
        <taxon>Chromadorea</taxon>
        <taxon>Plectida</taxon>
        <taxon>Plectina</taxon>
        <taxon>Plectoidea</taxon>
        <taxon>Plectidae</taxon>
        <taxon>Plectus</taxon>
    </lineage>
</organism>
<feature type="domain" description="C-type lectin" evidence="2">
    <location>
        <begin position="46"/>
        <end position="185"/>
    </location>
</feature>
<keyword evidence="1" id="KW-0732">Signal</keyword>
<dbReference type="CDD" id="cd00037">
    <property type="entry name" value="CLECT"/>
    <property type="match status" value="1"/>
</dbReference>
<dbReference type="InterPro" id="IPR003609">
    <property type="entry name" value="Pan_app"/>
</dbReference>
<reference evidence="4" key="1">
    <citation type="submission" date="2022-11" db="UniProtKB">
        <authorList>
            <consortium name="WormBaseParasite"/>
        </authorList>
    </citation>
    <scope>IDENTIFICATION</scope>
</reference>
<dbReference type="PROSITE" id="PS50041">
    <property type="entry name" value="C_TYPE_LECTIN_2"/>
    <property type="match status" value="1"/>
</dbReference>
<dbReference type="Proteomes" id="UP000887566">
    <property type="component" value="Unplaced"/>
</dbReference>
<dbReference type="Pfam" id="PF00024">
    <property type="entry name" value="PAN_1"/>
    <property type="match status" value="1"/>
</dbReference>
<dbReference type="InterPro" id="IPR001304">
    <property type="entry name" value="C-type_lectin-like"/>
</dbReference>
<evidence type="ECO:0000313" key="3">
    <source>
        <dbReference type="Proteomes" id="UP000887566"/>
    </source>
</evidence>